<evidence type="ECO:0000313" key="10">
    <source>
        <dbReference type="EMBL" id="KAJ8901634.1"/>
    </source>
</evidence>
<dbReference type="GO" id="GO:0003723">
    <property type="term" value="F:RNA binding"/>
    <property type="evidence" value="ECO:0007669"/>
    <property type="project" value="InterPro"/>
</dbReference>
<gene>
    <name evidence="10" type="ORF">NDN08_003842</name>
</gene>
<dbReference type="EC" id="6.1.1.1" evidence="1 9"/>
<dbReference type="GO" id="GO:0005829">
    <property type="term" value="C:cytosol"/>
    <property type="evidence" value="ECO:0007669"/>
    <property type="project" value="TreeGrafter"/>
</dbReference>
<dbReference type="InterPro" id="IPR002307">
    <property type="entry name" value="Tyr-tRNA-ligase"/>
</dbReference>
<dbReference type="CDD" id="cd00805">
    <property type="entry name" value="TyrRS_core"/>
    <property type="match status" value="1"/>
</dbReference>
<dbReference type="PANTHER" id="PTHR11766">
    <property type="entry name" value="TYROSYL-TRNA SYNTHETASE"/>
    <property type="match status" value="1"/>
</dbReference>
<dbReference type="AlphaFoldDB" id="A0AAV8UGM4"/>
<dbReference type="Proteomes" id="UP001157974">
    <property type="component" value="Unassembled WGS sequence"/>
</dbReference>
<dbReference type="SUPFAM" id="SSF52374">
    <property type="entry name" value="Nucleotidylyl transferase"/>
    <property type="match status" value="1"/>
</dbReference>
<dbReference type="Gene3D" id="3.10.290.10">
    <property type="entry name" value="RNA-binding S4 domain"/>
    <property type="match status" value="1"/>
</dbReference>
<keyword evidence="4 9" id="KW-0067">ATP-binding</keyword>
<proteinExistence type="inferred from homology"/>
<evidence type="ECO:0000256" key="2">
    <source>
        <dbReference type="ARBA" id="ARBA00022598"/>
    </source>
</evidence>
<name>A0AAV8UGM4_9RHOD</name>
<dbReference type="Gene3D" id="3.40.50.620">
    <property type="entry name" value="HUPs"/>
    <property type="match status" value="1"/>
</dbReference>
<dbReference type="InterPro" id="IPR001412">
    <property type="entry name" value="aa-tRNA-synth_I_CS"/>
</dbReference>
<accession>A0AAV8UGM4</accession>
<dbReference type="PRINTS" id="PR01040">
    <property type="entry name" value="TRNASYNTHTYR"/>
</dbReference>
<protein>
    <recommendedName>
        <fullName evidence="1 9">Tyrosine--tRNA ligase</fullName>
        <ecNumber evidence="1 9">6.1.1.1</ecNumber>
    </recommendedName>
    <alternativeName>
        <fullName evidence="7 9">Tyrosyl-tRNA synthetase</fullName>
    </alternativeName>
</protein>
<comment type="catalytic activity">
    <reaction evidence="8 9">
        <text>tRNA(Tyr) + L-tyrosine + ATP = L-tyrosyl-tRNA(Tyr) + AMP + diphosphate + H(+)</text>
        <dbReference type="Rhea" id="RHEA:10220"/>
        <dbReference type="Rhea" id="RHEA-COMP:9706"/>
        <dbReference type="Rhea" id="RHEA-COMP:9707"/>
        <dbReference type="ChEBI" id="CHEBI:15378"/>
        <dbReference type="ChEBI" id="CHEBI:30616"/>
        <dbReference type="ChEBI" id="CHEBI:33019"/>
        <dbReference type="ChEBI" id="CHEBI:58315"/>
        <dbReference type="ChEBI" id="CHEBI:78442"/>
        <dbReference type="ChEBI" id="CHEBI:78536"/>
        <dbReference type="ChEBI" id="CHEBI:456215"/>
        <dbReference type="EC" id="6.1.1.1"/>
    </reaction>
</comment>
<dbReference type="InterPro" id="IPR014729">
    <property type="entry name" value="Rossmann-like_a/b/a_fold"/>
</dbReference>
<dbReference type="GO" id="GO:0004831">
    <property type="term" value="F:tyrosine-tRNA ligase activity"/>
    <property type="evidence" value="ECO:0007669"/>
    <property type="project" value="UniProtKB-EC"/>
</dbReference>
<dbReference type="GO" id="GO:0005739">
    <property type="term" value="C:mitochondrion"/>
    <property type="evidence" value="ECO:0007669"/>
    <property type="project" value="TreeGrafter"/>
</dbReference>
<keyword evidence="6 9" id="KW-0030">Aminoacyl-tRNA synthetase</keyword>
<dbReference type="InterPro" id="IPR024088">
    <property type="entry name" value="Tyr-tRNA-ligase_bac-type"/>
</dbReference>
<dbReference type="GO" id="GO:0006437">
    <property type="term" value="P:tyrosyl-tRNA aminoacylation"/>
    <property type="evidence" value="ECO:0007669"/>
    <property type="project" value="InterPro"/>
</dbReference>
<evidence type="ECO:0000256" key="8">
    <source>
        <dbReference type="ARBA" id="ARBA00048248"/>
    </source>
</evidence>
<evidence type="ECO:0000256" key="9">
    <source>
        <dbReference type="RuleBase" id="RU361234"/>
    </source>
</evidence>
<dbReference type="EMBL" id="JAMWBK010000010">
    <property type="protein sequence ID" value="KAJ8901634.1"/>
    <property type="molecule type" value="Genomic_DNA"/>
</dbReference>
<dbReference type="PROSITE" id="PS00178">
    <property type="entry name" value="AA_TRNA_LIGASE_I"/>
    <property type="match status" value="1"/>
</dbReference>
<keyword evidence="5 9" id="KW-0648">Protein biosynthesis</keyword>
<evidence type="ECO:0000256" key="7">
    <source>
        <dbReference type="ARBA" id="ARBA00033323"/>
    </source>
</evidence>
<evidence type="ECO:0000256" key="4">
    <source>
        <dbReference type="ARBA" id="ARBA00022840"/>
    </source>
</evidence>
<dbReference type="GO" id="GO:0005524">
    <property type="term" value="F:ATP binding"/>
    <property type="evidence" value="ECO:0007669"/>
    <property type="project" value="UniProtKB-KW"/>
</dbReference>
<dbReference type="Gene3D" id="1.10.240.10">
    <property type="entry name" value="Tyrosyl-Transfer RNA Synthetase"/>
    <property type="match status" value="1"/>
</dbReference>
<comment type="caution">
    <text evidence="10">The sequence shown here is derived from an EMBL/GenBank/DDBJ whole genome shotgun (WGS) entry which is preliminary data.</text>
</comment>
<dbReference type="GO" id="GO:0009570">
    <property type="term" value="C:chloroplast stroma"/>
    <property type="evidence" value="ECO:0007669"/>
    <property type="project" value="TreeGrafter"/>
</dbReference>
<dbReference type="InterPro" id="IPR002305">
    <property type="entry name" value="aa-tRNA-synth_Ic"/>
</dbReference>
<organism evidence="10 11">
    <name type="scientific">Rhodosorus marinus</name>
    <dbReference type="NCBI Taxonomy" id="101924"/>
    <lineage>
        <taxon>Eukaryota</taxon>
        <taxon>Rhodophyta</taxon>
        <taxon>Stylonematophyceae</taxon>
        <taxon>Stylonematales</taxon>
        <taxon>Stylonemataceae</taxon>
        <taxon>Rhodosorus</taxon>
    </lineage>
</organism>
<dbReference type="PANTHER" id="PTHR11766:SF0">
    <property type="entry name" value="TYROSINE--TRNA LIGASE, MITOCHONDRIAL"/>
    <property type="match status" value="1"/>
</dbReference>
<evidence type="ECO:0000256" key="1">
    <source>
        <dbReference type="ARBA" id="ARBA00013160"/>
    </source>
</evidence>
<keyword evidence="11" id="KW-1185">Reference proteome</keyword>
<dbReference type="SUPFAM" id="SSF55174">
    <property type="entry name" value="Alpha-L RNA-binding motif"/>
    <property type="match status" value="1"/>
</dbReference>
<evidence type="ECO:0000256" key="5">
    <source>
        <dbReference type="ARBA" id="ARBA00022917"/>
    </source>
</evidence>
<evidence type="ECO:0000256" key="3">
    <source>
        <dbReference type="ARBA" id="ARBA00022741"/>
    </source>
</evidence>
<dbReference type="NCBIfam" id="TIGR00234">
    <property type="entry name" value="tyrS"/>
    <property type="match status" value="1"/>
</dbReference>
<evidence type="ECO:0000313" key="11">
    <source>
        <dbReference type="Proteomes" id="UP001157974"/>
    </source>
</evidence>
<comment type="similarity">
    <text evidence="9">Belongs to the class-I aminoacyl-tRNA synthetase family.</text>
</comment>
<dbReference type="InterPro" id="IPR036986">
    <property type="entry name" value="S4_RNA-bd_sf"/>
</dbReference>
<reference evidence="10 11" key="1">
    <citation type="journal article" date="2023" name="Nat. Commun.">
        <title>Origin of minicircular mitochondrial genomes in red algae.</title>
        <authorList>
            <person name="Lee Y."/>
            <person name="Cho C.H."/>
            <person name="Lee Y.M."/>
            <person name="Park S.I."/>
            <person name="Yang J.H."/>
            <person name="West J.A."/>
            <person name="Bhattacharya D."/>
            <person name="Yoon H.S."/>
        </authorList>
    </citation>
    <scope>NUCLEOTIDE SEQUENCE [LARGE SCALE GENOMIC DNA]</scope>
    <source>
        <strain evidence="10 11">CCMP1338</strain>
        <tissue evidence="10">Whole cell</tissue>
    </source>
</reference>
<keyword evidence="3 9" id="KW-0547">Nucleotide-binding</keyword>
<keyword evidence="2 9" id="KW-0436">Ligase</keyword>
<sequence>MGRSVIRSLSVAARESRNVVEVLSSRGLLGHTSNREKIVEAAKSPMKVYCGFDPTADSLHLGNYLGLVALKWFQVCGHEVFCLIGGSTARIGDPSGKSGERPIMSAQSIERNSIRIEQSIKRILGRSVKVVNNLDWVGNLSFLDFLDTIGRNSRVGSMLNRESVRSRLESPTGLSFAEFSYQLLQAYDYAHLHETYGVTLQIGGSDQLGNMQAGVDLAKKLKPEGETLHTLTFPLLTTADGKKYGKTERGAVWLEADRLSPYSFYQYLIQAQDADVTNLLRKLTMLPEESISKAQEELLEAPFSAQRLLAETLTRDLHGEDGLASSLRATDVLKPGSRLDRSQISAELLLSLTSDLPVVTVKRKVLLEISLKSVLLMLKLGKRSGLEQLLRDGHGYINNERLEAGDRRISEDDLLEGQVMLVGAGKKKKGLVRVKDEPGPQ</sequence>
<dbReference type="Pfam" id="PF00579">
    <property type="entry name" value="tRNA-synt_1b"/>
    <property type="match status" value="1"/>
</dbReference>
<evidence type="ECO:0000256" key="6">
    <source>
        <dbReference type="ARBA" id="ARBA00023146"/>
    </source>
</evidence>